<proteinExistence type="predicted"/>
<feature type="domain" description="DUF4236" evidence="2">
    <location>
        <begin position="3"/>
        <end position="57"/>
    </location>
</feature>
<sequence>MGLRIRKSIPIGKTGVKINFSKSGVGASAGVKGIRATKLTNGRTRTTFSLPETGITYVKDSSTNHQPEKNVENIGKPFKSIDTTILSNGSNGFQNALNNLNTELNNLEDMYRESGYSEKEVNDMMIQENKKINERDGITSQKRFYKKATGWQVITLIILFPASIIFSALLGTIFIPYDEIEDYSPLLFLAVLFSSIIFWIIYATFFSKKIKVIDRISKNNKVMKRVDFYKLLKNEFIYENYSLK</sequence>
<keyword evidence="1" id="KW-0812">Transmembrane</keyword>
<evidence type="ECO:0000256" key="1">
    <source>
        <dbReference type="SAM" id="Phobius"/>
    </source>
</evidence>
<protein>
    <recommendedName>
        <fullName evidence="2">DUF4236 domain-containing protein</fullName>
    </recommendedName>
</protein>
<dbReference type="Proteomes" id="UP000562464">
    <property type="component" value="Unassembled WGS sequence"/>
</dbReference>
<organism evidence="3 4">
    <name type="scientific">Lactovum miscens</name>
    <dbReference type="NCBI Taxonomy" id="190387"/>
    <lineage>
        <taxon>Bacteria</taxon>
        <taxon>Bacillati</taxon>
        <taxon>Bacillota</taxon>
        <taxon>Bacilli</taxon>
        <taxon>Lactobacillales</taxon>
        <taxon>Streptococcaceae</taxon>
        <taxon>Lactovum</taxon>
    </lineage>
</organism>
<feature type="transmembrane region" description="Helical" evidence="1">
    <location>
        <begin position="153"/>
        <end position="177"/>
    </location>
</feature>
<evidence type="ECO:0000313" key="4">
    <source>
        <dbReference type="Proteomes" id="UP000562464"/>
    </source>
</evidence>
<reference evidence="3 4" key="1">
    <citation type="submission" date="2020-08" db="EMBL/GenBank/DDBJ databases">
        <title>Genomic Encyclopedia of Type Strains, Phase IV (KMG-IV): sequencing the most valuable type-strain genomes for metagenomic binning, comparative biology and taxonomic classification.</title>
        <authorList>
            <person name="Goeker M."/>
        </authorList>
    </citation>
    <scope>NUCLEOTIDE SEQUENCE [LARGE SCALE GENOMIC DNA]</scope>
    <source>
        <strain evidence="3 4">DSM 14925</strain>
    </source>
</reference>
<comment type="caution">
    <text evidence="3">The sequence shown here is derived from an EMBL/GenBank/DDBJ whole genome shotgun (WGS) entry which is preliminary data.</text>
</comment>
<dbReference type="AlphaFoldDB" id="A0A841C7N5"/>
<keyword evidence="1" id="KW-0472">Membrane</keyword>
<feature type="transmembrane region" description="Helical" evidence="1">
    <location>
        <begin position="183"/>
        <end position="205"/>
    </location>
</feature>
<keyword evidence="1" id="KW-1133">Transmembrane helix</keyword>
<gene>
    <name evidence="3" type="ORF">HNQ37_000622</name>
</gene>
<name>A0A841C7N5_9LACT</name>
<dbReference type="InterPro" id="IPR025330">
    <property type="entry name" value="DUF4236"/>
</dbReference>
<dbReference type="EMBL" id="JACHHV010000007">
    <property type="protein sequence ID" value="MBB5887748.1"/>
    <property type="molecule type" value="Genomic_DNA"/>
</dbReference>
<dbReference type="Pfam" id="PF14020">
    <property type="entry name" value="DUF4236"/>
    <property type="match status" value="1"/>
</dbReference>
<accession>A0A841C7N5</accession>
<keyword evidence="4" id="KW-1185">Reference proteome</keyword>
<evidence type="ECO:0000313" key="3">
    <source>
        <dbReference type="EMBL" id="MBB5887748.1"/>
    </source>
</evidence>
<evidence type="ECO:0000259" key="2">
    <source>
        <dbReference type="Pfam" id="PF14020"/>
    </source>
</evidence>
<dbReference type="RefSeq" id="WP_183539206.1">
    <property type="nucleotide sequence ID" value="NZ_JACHHV010000007.1"/>
</dbReference>